<dbReference type="AlphaFoldDB" id="A0A1I7Y0T7"/>
<feature type="compositionally biased region" description="Basic residues" evidence="1">
    <location>
        <begin position="1"/>
        <end position="12"/>
    </location>
</feature>
<evidence type="ECO:0000313" key="3">
    <source>
        <dbReference type="WBParaSite" id="L893_g11442.t1"/>
    </source>
</evidence>
<keyword evidence="2" id="KW-1185">Reference proteome</keyword>
<accession>A0A1I7Y0T7</accession>
<evidence type="ECO:0000313" key="2">
    <source>
        <dbReference type="Proteomes" id="UP000095287"/>
    </source>
</evidence>
<sequence length="101" mass="11054">MSSLRLGHRRSTKPSSRSRMQCTLFPKRSTSVPSSLLSSRSAEEVVVVGENATEFGIILEAVPSLELLSEITSYQSNATHEAPLVKCVKNHTVAKIKNTQI</sequence>
<organism evidence="2 3">
    <name type="scientific">Steinernema glaseri</name>
    <dbReference type="NCBI Taxonomy" id="37863"/>
    <lineage>
        <taxon>Eukaryota</taxon>
        <taxon>Metazoa</taxon>
        <taxon>Ecdysozoa</taxon>
        <taxon>Nematoda</taxon>
        <taxon>Chromadorea</taxon>
        <taxon>Rhabditida</taxon>
        <taxon>Tylenchina</taxon>
        <taxon>Panagrolaimomorpha</taxon>
        <taxon>Strongyloidoidea</taxon>
        <taxon>Steinernematidae</taxon>
        <taxon>Steinernema</taxon>
    </lineage>
</organism>
<feature type="region of interest" description="Disordered" evidence="1">
    <location>
        <begin position="1"/>
        <end position="24"/>
    </location>
</feature>
<proteinExistence type="predicted"/>
<dbReference type="WBParaSite" id="L893_g11442.t1">
    <property type="protein sequence ID" value="L893_g11442.t1"/>
    <property type="gene ID" value="L893_g11442"/>
</dbReference>
<dbReference type="Proteomes" id="UP000095287">
    <property type="component" value="Unplaced"/>
</dbReference>
<protein>
    <submittedName>
        <fullName evidence="3">Uncharacterized protein</fullName>
    </submittedName>
</protein>
<name>A0A1I7Y0T7_9BILA</name>
<evidence type="ECO:0000256" key="1">
    <source>
        <dbReference type="SAM" id="MobiDB-lite"/>
    </source>
</evidence>
<reference evidence="3" key="1">
    <citation type="submission" date="2016-11" db="UniProtKB">
        <authorList>
            <consortium name="WormBaseParasite"/>
        </authorList>
    </citation>
    <scope>IDENTIFICATION</scope>
</reference>